<dbReference type="InterPro" id="IPR052353">
    <property type="entry name" value="Benzoxazolinone_Detox_Enz"/>
</dbReference>
<evidence type="ECO:0000313" key="2">
    <source>
        <dbReference type="EMBL" id="NDU99800.1"/>
    </source>
</evidence>
<dbReference type="AlphaFoldDB" id="A0A6B2JFI4"/>
<evidence type="ECO:0000259" key="1">
    <source>
        <dbReference type="PROSITE" id="PS51340"/>
    </source>
</evidence>
<dbReference type="GO" id="GO:0030170">
    <property type="term" value="F:pyridoxal phosphate binding"/>
    <property type="evidence" value="ECO:0007669"/>
    <property type="project" value="InterPro"/>
</dbReference>
<dbReference type="EMBL" id="JAAGAB010000001">
    <property type="protein sequence ID" value="NDU99800.1"/>
    <property type="molecule type" value="Genomic_DNA"/>
</dbReference>
<sequence length="194" mass="20814">MDDLAPSAAADTRHRTRAELDASLEHIAAAPKDGGALEMIVVRPAAGQRETPQSVELSAALGVAGDHWSRGCWLEDASGNPHPDVQVCMMSSRAIAAIAGPRENWAPAGDNLFLDLDLSPANMPPGTRFALGEAELVVTPEPHKGCDQFIARYGRDACVWVNVGRGLQMRLRGIYARVTKDGRVRVGDTVRKLP</sequence>
<dbReference type="Pfam" id="PF03473">
    <property type="entry name" value="MOSC"/>
    <property type="match status" value="1"/>
</dbReference>
<protein>
    <submittedName>
        <fullName evidence="2">MOSC domain-containing protein</fullName>
    </submittedName>
</protein>
<dbReference type="GO" id="GO:0003824">
    <property type="term" value="F:catalytic activity"/>
    <property type="evidence" value="ECO:0007669"/>
    <property type="project" value="InterPro"/>
</dbReference>
<evidence type="ECO:0000313" key="3">
    <source>
        <dbReference type="Proteomes" id="UP000474757"/>
    </source>
</evidence>
<proteinExistence type="predicted"/>
<dbReference type="InterPro" id="IPR011037">
    <property type="entry name" value="Pyrv_Knase-like_insert_dom_sf"/>
</dbReference>
<dbReference type="InterPro" id="IPR005302">
    <property type="entry name" value="MoCF_Sase_C"/>
</dbReference>
<dbReference type="PANTHER" id="PTHR30212:SF2">
    <property type="entry name" value="PROTEIN YIIM"/>
    <property type="match status" value="1"/>
</dbReference>
<dbReference type="Proteomes" id="UP000474757">
    <property type="component" value="Unassembled WGS sequence"/>
</dbReference>
<dbReference type="GO" id="GO:0030151">
    <property type="term" value="F:molybdenum ion binding"/>
    <property type="evidence" value="ECO:0007669"/>
    <property type="project" value="InterPro"/>
</dbReference>
<reference evidence="2 3" key="1">
    <citation type="submission" date="2020-02" db="EMBL/GenBank/DDBJ databases">
        <title>Pseudoroseicyclus tamarix, sp. nov., isolated from offshore sediment of a Tamarix chinensis forest.</title>
        <authorList>
            <person name="Gai Y."/>
        </authorList>
    </citation>
    <scope>NUCLEOTIDE SEQUENCE [LARGE SCALE GENOMIC DNA]</scope>
    <source>
        <strain evidence="2 3">CLL3-39</strain>
    </source>
</reference>
<name>A0A6B2JFI4_9RHOB</name>
<dbReference type="PROSITE" id="PS51340">
    <property type="entry name" value="MOSC"/>
    <property type="match status" value="1"/>
</dbReference>
<accession>A0A6B2JFI4</accession>
<keyword evidence="3" id="KW-1185">Reference proteome</keyword>
<gene>
    <name evidence="2" type="ORF">GZA08_02275</name>
</gene>
<dbReference type="Gene3D" id="2.40.33.20">
    <property type="entry name" value="PK beta-barrel domain-like"/>
    <property type="match status" value="1"/>
</dbReference>
<dbReference type="SUPFAM" id="SSF50800">
    <property type="entry name" value="PK beta-barrel domain-like"/>
    <property type="match status" value="1"/>
</dbReference>
<organism evidence="2 3">
    <name type="scientific">Pseudoroseicyclus tamaricis</name>
    <dbReference type="NCBI Taxonomy" id="2705421"/>
    <lineage>
        <taxon>Bacteria</taxon>
        <taxon>Pseudomonadati</taxon>
        <taxon>Pseudomonadota</taxon>
        <taxon>Alphaproteobacteria</taxon>
        <taxon>Rhodobacterales</taxon>
        <taxon>Paracoccaceae</taxon>
        <taxon>Pseudoroseicyclus</taxon>
    </lineage>
</organism>
<feature type="domain" description="MOSC" evidence="1">
    <location>
        <begin position="49"/>
        <end position="193"/>
    </location>
</feature>
<comment type="caution">
    <text evidence="2">The sequence shown here is derived from an EMBL/GenBank/DDBJ whole genome shotgun (WGS) entry which is preliminary data.</text>
</comment>
<dbReference type="PANTHER" id="PTHR30212">
    <property type="entry name" value="PROTEIN YIIM"/>
    <property type="match status" value="1"/>
</dbReference>
<dbReference type="RefSeq" id="WP_163889585.1">
    <property type="nucleotide sequence ID" value="NZ_JAAFYS010000001.1"/>
</dbReference>